<accession>A0A4S8Q2I9</accession>
<organism evidence="9 10">
    <name type="scientific">Rhizobium rosettiformans W3</name>
    <dbReference type="NCBI Taxonomy" id="538378"/>
    <lineage>
        <taxon>Bacteria</taxon>
        <taxon>Pseudomonadati</taxon>
        <taxon>Pseudomonadota</taxon>
        <taxon>Alphaproteobacteria</taxon>
        <taxon>Hyphomicrobiales</taxon>
        <taxon>Rhizobiaceae</taxon>
        <taxon>Rhizobium/Agrobacterium group</taxon>
        <taxon>Rhizobium</taxon>
    </lineage>
</organism>
<feature type="signal peptide" evidence="8">
    <location>
        <begin position="1"/>
        <end position="24"/>
    </location>
</feature>
<proteinExistence type="inferred from homology"/>
<keyword evidence="4" id="KW-0472">Membrane</keyword>
<evidence type="ECO:0000313" key="10">
    <source>
        <dbReference type="Proteomes" id="UP000307378"/>
    </source>
</evidence>
<evidence type="ECO:0000256" key="2">
    <source>
        <dbReference type="ARBA" id="ARBA00010270"/>
    </source>
</evidence>
<comment type="function">
    <text evidence="6">Has immunoglobulin-binding and hemagglutination properties, and can bind to mannose. Essential for virulence. May be involved in LPS biosynthesis or polysaccharide transport.</text>
</comment>
<keyword evidence="8" id="KW-0732">Signal</keyword>
<dbReference type="InterPro" id="IPR012413">
    <property type="entry name" value="BA14K"/>
</dbReference>
<reference evidence="9 10" key="1">
    <citation type="submission" date="2019-04" db="EMBL/GenBank/DDBJ databases">
        <title>genome sequence of strain W3.</title>
        <authorList>
            <person name="Gao J."/>
            <person name="Sun J."/>
        </authorList>
    </citation>
    <scope>NUCLEOTIDE SEQUENCE [LARGE SCALE GENOMIC DNA]</scope>
    <source>
        <strain evidence="9 10">W3</strain>
    </source>
</reference>
<comment type="caution">
    <text evidence="9">The sequence shown here is derived from an EMBL/GenBank/DDBJ whole genome shotgun (WGS) entry which is preliminary data.</text>
</comment>
<dbReference type="RefSeq" id="WP_136540014.1">
    <property type="nucleotide sequence ID" value="NZ_STGU01000004.1"/>
</dbReference>
<keyword evidence="4" id="KW-1003">Cell membrane</keyword>
<evidence type="ECO:0000256" key="6">
    <source>
        <dbReference type="ARBA" id="ARBA00025321"/>
    </source>
</evidence>
<feature type="chain" id="PRO_5020386009" description="Lectin-like protein BA14k" evidence="8">
    <location>
        <begin position="25"/>
        <end position="156"/>
    </location>
</feature>
<feature type="region of interest" description="Disordered" evidence="7">
    <location>
        <begin position="77"/>
        <end position="110"/>
    </location>
</feature>
<sequence length="156" mass="18038">MKTRPAFMALALAAAALFTPTAEAATPRPAQPFAERPADVQSVDLVCDFSGCYETWDRPPPPRYRPRPLPPQYYPPSVYDEPPVYRPRPRPPVYVEPGYRPRPRPPVYADPGYRPPGRAWARHVDWCLDRYRSYNPRTNQFLSTSGYYKVCRSPFY</sequence>
<evidence type="ECO:0000256" key="3">
    <source>
        <dbReference type="ARBA" id="ARBA00020552"/>
    </source>
</evidence>
<dbReference type="AlphaFoldDB" id="A0A4S8Q2I9"/>
<dbReference type="GO" id="GO:0016020">
    <property type="term" value="C:membrane"/>
    <property type="evidence" value="ECO:0007669"/>
    <property type="project" value="UniProtKB-SubCell"/>
</dbReference>
<evidence type="ECO:0000313" key="9">
    <source>
        <dbReference type="EMBL" id="THV36702.1"/>
    </source>
</evidence>
<name>A0A4S8Q2I9_9HYPH</name>
<dbReference type="Proteomes" id="UP000307378">
    <property type="component" value="Unassembled WGS sequence"/>
</dbReference>
<dbReference type="EMBL" id="STGU01000004">
    <property type="protein sequence ID" value="THV36702.1"/>
    <property type="molecule type" value="Genomic_DNA"/>
</dbReference>
<comment type="subcellular location">
    <subcellularLocation>
        <location evidence="1">Membrane</location>
        <topology evidence="1">Single-pass membrane protein</topology>
    </subcellularLocation>
</comment>
<evidence type="ECO:0000256" key="7">
    <source>
        <dbReference type="SAM" id="MobiDB-lite"/>
    </source>
</evidence>
<dbReference type="PRINTS" id="PR01217">
    <property type="entry name" value="PRICHEXTENSN"/>
</dbReference>
<dbReference type="GO" id="GO:0030246">
    <property type="term" value="F:carbohydrate binding"/>
    <property type="evidence" value="ECO:0007669"/>
    <property type="project" value="UniProtKB-KW"/>
</dbReference>
<evidence type="ECO:0000256" key="5">
    <source>
        <dbReference type="ARBA" id="ARBA00022734"/>
    </source>
</evidence>
<comment type="similarity">
    <text evidence="2">Belongs to the BA14k family.</text>
</comment>
<evidence type="ECO:0000256" key="8">
    <source>
        <dbReference type="SAM" id="SignalP"/>
    </source>
</evidence>
<gene>
    <name evidence="9" type="ORF">FAA86_09355</name>
</gene>
<evidence type="ECO:0000256" key="1">
    <source>
        <dbReference type="ARBA" id="ARBA00004167"/>
    </source>
</evidence>
<keyword evidence="5" id="KW-0430">Lectin</keyword>
<evidence type="ECO:0000256" key="4">
    <source>
        <dbReference type="ARBA" id="ARBA00022475"/>
    </source>
</evidence>
<feature type="compositionally biased region" description="Pro residues" evidence="7">
    <location>
        <begin position="84"/>
        <end position="94"/>
    </location>
</feature>
<protein>
    <recommendedName>
        <fullName evidence="3">Lectin-like protein BA14k</fullName>
    </recommendedName>
</protein>
<dbReference type="Pfam" id="PF07886">
    <property type="entry name" value="BA14K"/>
    <property type="match status" value="1"/>
</dbReference>